<evidence type="ECO:0000313" key="16">
    <source>
        <dbReference type="Proteomes" id="UP000288405"/>
    </source>
</evidence>
<comment type="caution">
    <text evidence="15">The sequence shown here is derived from an EMBL/GenBank/DDBJ whole genome shotgun (WGS) entry which is preliminary data.</text>
</comment>
<evidence type="ECO:0000256" key="7">
    <source>
        <dbReference type="ARBA" id="ARBA00023186"/>
    </source>
</evidence>
<evidence type="ECO:0000256" key="13">
    <source>
        <dbReference type="SAM" id="Phobius"/>
    </source>
</evidence>
<feature type="coiled-coil region" evidence="12">
    <location>
        <begin position="372"/>
        <end position="399"/>
    </location>
</feature>
<evidence type="ECO:0000256" key="4">
    <source>
        <dbReference type="ARBA" id="ARBA00022692"/>
    </source>
</evidence>
<feature type="domain" description="PpiC" evidence="14">
    <location>
        <begin position="268"/>
        <end position="366"/>
    </location>
</feature>
<dbReference type="OrthoDB" id="9812372at2"/>
<gene>
    <name evidence="15" type="ORF">CWE11_09130</name>
</gene>
<dbReference type="Gene3D" id="3.10.50.40">
    <property type="match status" value="1"/>
</dbReference>
<protein>
    <recommendedName>
        <fullName evidence="9">Periplasmic chaperone PpiD</fullName>
    </recommendedName>
    <alternativeName>
        <fullName evidence="10">Periplasmic folding chaperone</fullName>
    </alternativeName>
</protein>
<evidence type="ECO:0000256" key="2">
    <source>
        <dbReference type="ARBA" id="ARBA00022475"/>
    </source>
</evidence>
<dbReference type="Pfam" id="PF00639">
    <property type="entry name" value="Rotamase"/>
    <property type="match status" value="1"/>
</dbReference>
<feature type="transmembrane region" description="Helical" evidence="13">
    <location>
        <begin position="12"/>
        <end position="34"/>
    </location>
</feature>
<proteinExistence type="inferred from homology"/>
<organism evidence="15 16">
    <name type="scientific">Aliidiomarina sanyensis</name>
    <dbReference type="NCBI Taxonomy" id="1249555"/>
    <lineage>
        <taxon>Bacteria</taxon>
        <taxon>Pseudomonadati</taxon>
        <taxon>Pseudomonadota</taxon>
        <taxon>Gammaproteobacteria</taxon>
        <taxon>Alteromonadales</taxon>
        <taxon>Idiomarinaceae</taxon>
        <taxon>Aliidiomarina</taxon>
    </lineage>
</organism>
<evidence type="ECO:0000256" key="1">
    <source>
        <dbReference type="ARBA" id="ARBA00004382"/>
    </source>
</evidence>
<dbReference type="PANTHER" id="PTHR47529:SF1">
    <property type="entry name" value="PERIPLASMIC CHAPERONE PPID"/>
    <property type="match status" value="1"/>
</dbReference>
<dbReference type="PANTHER" id="PTHR47529">
    <property type="entry name" value="PEPTIDYL-PROLYL CIS-TRANS ISOMERASE D"/>
    <property type="match status" value="1"/>
</dbReference>
<evidence type="ECO:0000256" key="12">
    <source>
        <dbReference type="SAM" id="Coils"/>
    </source>
</evidence>
<keyword evidence="4 13" id="KW-0812">Transmembrane</keyword>
<dbReference type="InterPro" id="IPR027304">
    <property type="entry name" value="Trigger_fact/SurA_dom_sf"/>
</dbReference>
<evidence type="ECO:0000313" key="15">
    <source>
        <dbReference type="EMBL" id="RUO30520.1"/>
    </source>
</evidence>
<dbReference type="Gene3D" id="1.10.4030.10">
    <property type="entry name" value="Porin chaperone SurA, peptide-binding domain"/>
    <property type="match status" value="1"/>
</dbReference>
<dbReference type="AlphaFoldDB" id="A0A432WDN6"/>
<keyword evidence="3" id="KW-0997">Cell inner membrane</keyword>
<keyword evidence="5 13" id="KW-1133">Transmembrane helix</keyword>
<dbReference type="RefSeq" id="WP_126777308.1">
    <property type="nucleotide sequence ID" value="NZ_PIPM01000009.1"/>
</dbReference>
<dbReference type="SUPFAM" id="SSF109998">
    <property type="entry name" value="Triger factor/SurA peptide-binding domain-like"/>
    <property type="match status" value="1"/>
</dbReference>
<evidence type="ECO:0000256" key="8">
    <source>
        <dbReference type="ARBA" id="ARBA00038408"/>
    </source>
</evidence>
<name>A0A432WDN6_9GAMM</name>
<dbReference type="GO" id="GO:0005886">
    <property type="term" value="C:plasma membrane"/>
    <property type="evidence" value="ECO:0007669"/>
    <property type="project" value="UniProtKB-SubCell"/>
</dbReference>
<dbReference type="Proteomes" id="UP000288405">
    <property type="component" value="Unassembled WGS sequence"/>
</dbReference>
<dbReference type="SUPFAM" id="SSF54534">
    <property type="entry name" value="FKBP-like"/>
    <property type="match status" value="1"/>
</dbReference>
<dbReference type="Pfam" id="PF13624">
    <property type="entry name" value="SurA_N_3"/>
    <property type="match status" value="1"/>
</dbReference>
<dbReference type="InterPro" id="IPR000297">
    <property type="entry name" value="PPIase_PpiC"/>
</dbReference>
<evidence type="ECO:0000256" key="6">
    <source>
        <dbReference type="ARBA" id="ARBA00023136"/>
    </source>
</evidence>
<keyword evidence="7" id="KW-0143">Chaperone</keyword>
<evidence type="ECO:0000256" key="9">
    <source>
        <dbReference type="ARBA" id="ARBA00040743"/>
    </source>
</evidence>
<dbReference type="InterPro" id="IPR052029">
    <property type="entry name" value="PpiD_chaperone"/>
</dbReference>
<dbReference type="PROSITE" id="PS50198">
    <property type="entry name" value="PPIC_PPIASE_2"/>
    <property type="match status" value="1"/>
</dbReference>
<keyword evidence="11" id="KW-0697">Rotamase</keyword>
<evidence type="ECO:0000259" key="14">
    <source>
        <dbReference type="PROSITE" id="PS50198"/>
    </source>
</evidence>
<accession>A0A432WDN6</accession>
<keyword evidence="16" id="KW-1185">Reference proteome</keyword>
<comment type="similarity">
    <text evidence="8">Belongs to the PpiD chaperone family.</text>
</comment>
<dbReference type="GO" id="GO:0003755">
    <property type="term" value="F:peptidyl-prolyl cis-trans isomerase activity"/>
    <property type="evidence" value="ECO:0007669"/>
    <property type="project" value="UniProtKB-KW"/>
</dbReference>
<reference evidence="15 16" key="1">
    <citation type="journal article" date="2011" name="Front. Microbiol.">
        <title>Genomic signatures of strain selection and enhancement in Bacillus atrophaeus var. globigii, a historical biowarfare simulant.</title>
        <authorList>
            <person name="Gibbons H.S."/>
            <person name="Broomall S.M."/>
            <person name="McNew L.A."/>
            <person name="Daligault H."/>
            <person name="Chapman C."/>
            <person name="Bruce D."/>
            <person name="Karavis M."/>
            <person name="Krepps M."/>
            <person name="McGregor P.A."/>
            <person name="Hong C."/>
            <person name="Park K.H."/>
            <person name="Akmal A."/>
            <person name="Feldman A."/>
            <person name="Lin J.S."/>
            <person name="Chang W.E."/>
            <person name="Higgs B.W."/>
            <person name="Demirev P."/>
            <person name="Lindquist J."/>
            <person name="Liem A."/>
            <person name="Fochler E."/>
            <person name="Read T.D."/>
            <person name="Tapia R."/>
            <person name="Johnson S."/>
            <person name="Bishop-Lilly K.A."/>
            <person name="Detter C."/>
            <person name="Han C."/>
            <person name="Sozhamannan S."/>
            <person name="Rosenzweig C.N."/>
            <person name="Skowronski E.W."/>
        </authorList>
    </citation>
    <scope>NUCLEOTIDE SEQUENCE [LARGE SCALE GENOMIC DNA]</scope>
    <source>
        <strain evidence="15 16">GYP-17</strain>
    </source>
</reference>
<evidence type="ECO:0000256" key="11">
    <source>
        <dbReference type="PROSITE-ProRule" id="PRU00278"/>
    </source>
</evidence>
<evidence type="ECO:0000256" key="10">
    <source>
        <dbReference type="ARBA" id="ARBA00042775"/>
    </source>
</evidence>
<dbReference type="PROSITE" id="PS01096">
    <property type="entry name" value="PPIC_PPIASE_1"/>
    <property type="match status" value="1"/>
</dbReference>
<sequence>MLDRIREGAQGPVVKVILFLIIITFAFTGVSAYLGGGSSDYVAKVNDQEISRAAFERQYQNQRSMMEQQFGDMFNLLAADEDYMRQLRRDVLEGMIEEQLAVELAGKLGLKQSSAALREQVRQMPEFQVGGQFDNNLYLRLLNNAGFTPEMFRDYLQTEMSRVMLLQGVMGSEFALPHEIERMQVLQNERRSGRFATISAAQFLADIQVSDEDIENFYFDNQDRFRQEERIRLNYIELSFADVVDSVVVDEDEVRDYFESNPAAFATTETRSISHILVEFGDDEDAALARIQNIQTRLNDGEDFADLAAAESDDIFSGEDGGDLGRLEAGMLDPDLEEAGFALSAEGDVSDIVRSEFGFHLVKLTELVPAQRSEFADVADDIRRNLAQAEAERLYFEKQQTLARMAFEIPDTLDVAAEELGLEIQTSPWIRRDQAPEGYDDPRLLAEAFSDDVREMGMNSELVELNQRSIVVRAQDYQAARVRDLAEVRGDIEAYLAEQQAEAQAADYAQQLLAQLLAGESIEGEAVEFRTIESTPRFGGELPGSVRQELFRMALTDQAYATVTLSNGDAAIVQLTDVTPGAVDAAERERFGRQIEGQRAELAYRALMEGLKAQAKIERRL</sequence>
<keyword evidence="2" id="KW-1003">Cell membrane</keyword>
<evidence type="ECO:0000256" key="5">
    <source>
        <dbReference type="ARBA" id="ARBA00022989"/>
    </source>
</evidence>
<dbReference type="InterPro" id="IPR046357">
    <property type="entry name" value="PPIase_dom_sf"/>
</dbReference>
<comment type="subcellular location">
    <subcellularLocation>
        <location evidence="1">Cell inner membrane</location>
        <topology evidence="1">Single-pass type II membrane protein</topology>
        <orientation evidence="1">Periplasmic side</orientation>
    </subcellularLocation>
</comment>
<keyword evidence="6 13" id="KW-0472">Membrane</keyword>
<dbReference type="EMBL" id="PIPM01000009">
    <property type="protein sequence ID" value="RUO30520.1"/>
    <property type="molecule type" value="Genomic_DNA"/>
</dbReference>
<evidence type="ECO:0000256" key="3">
    <source>
        <dbReference type="ARBA" id="ARBA00022519"/>
    </source>
</evidence>
<dbReference type="InterPro" id="IPR023058">
    <property type="entry name" value="PPIase_PpiC_CS"/>
</dbReference>
<keyword evidence="12" id="KW-0175">Coiled coil</keyword>
<keyword evidence="11 15" id="KW-0413">Isomerase</keyword>